<accession>E5A6B5</accession>
<protein>
    <submittedName>
        <fullName evidence="1">Uncharacterized protein</fullName>
    </submittedName>
</protein>
<dbReference type="AlphaFoldDB" id="E5A6B5"/>
<dbReference type="RefSeq" id="XP_003842639.1">
    <property type="nucleotide sequence ID" value="XM_003842591.1"/>
</dbReference>
<reference evidence="2" key="1">
    <citation type="journal article" date="2011" name="Nat. Commun.">
        <title>Effector diversification within compartments of the Leptosphaeria maculans genome affected by Repeat-Induced Point mutations.</title>
        <authorList>
            <person name="Rouxel T."/>
            <person name="Grandaubert J."/>
            <person name="Hane J.K."/>
            <person name="Hoede C."/>
            <person name="van de Wouw A.P."/>
            <person name="Couloux A."/>
            <person name="Dominguez V."/>
            <person name="Anthouard V."/>
            <person name="Bally P."/>
            <person name="Bourras S."/>
            <person name="Cozijnsen A.J."/>
            <person name="Ciuffetti L.M."/>
            <person name="Degrave A."/>
            <person name="Dilmaghani A."/>
            <person name="Duret L."/>
            <person name="Fudal I."/>
            <person name="Goodwin S.B."/>
            <person name="Gout L."/>
            <person name="Glaser N."/>
            <person name="Linglin J."/>
            <person name="Kema G.H.J."/>
            <person name="Lapalu N."/>
            <person name="Lawrence C.B."/>
            <person name="May K."/>
            <person name="Meyer M."/>
            <person name="Ollivier B."/>
            <person name="Poulain J."/>
            <person name="Schoch C.L."/>
            <person name="Simon A."/>
            <person name="Spatafora J.W."/>
            <person name="Stachowiak A."/>
            <person name="Turgeon B.G."/>
            <person name="Tyler B.M."/>
            <person name="Vincent D."/>
            <person name="Weissenbach J."/>
            <person name="Amselem J."/>
            <person name="Quesneville H."/>
            <person name="Oliver R.P."/>
            <person name="Wincker P."/>
            <person name="Balesdent M.-H."/>
            <person name="Howlett B.J."/>
        </authorList>
    </citation>
    <scope>NUCLEOTIDE SEQUENCE [LARGE SCALE GENOMIC DNA]</scope>
    <source>
        <strain evidence="2">JN3 / isolate v23.1.3 / race Av1-4-5-6-7-8</strain>
    </source>
</reference>
<dbReference type="OrthoDB" id="3768874at2759"/>
<evidence type="ECO:0000313" key="2">
    <source>
        <dbReference type="Proteomes" id="UP000002668"/>
    </source>
</evidence>
<proteinExistence type="predicted"/>
<dbReference type="HOGENOM" id="CLU_1447935_0_0_1"/>
<gene>
    <name evidence="1" type="ORF">LEMA_P083990.1</name>
</gene>
<dbReference type="VEuPathDB" id="FungiDB:LEMA_P083990.1"/>
<evidence type="ECO:0000313" key="1">
    <source>
        <dbReference type="EMBL" id="CBX99160.1"/>
    </source>
</evidence>
<sequence length="187" mass="22577">MKPIEKINWLTVAVRNLVLRFTSRLGNCCRSNRKKESLLPITYNHEPRPAFSDRHLAHLRDWQKPPISSGGILPLRLGQPKAQYPPHPPMINLQIPALAVPENSHQPQRPYHKITWQQFQDRKRDRDPMADEYHRRVRENWQPSKPLNYAYWKQYGEEMEARKTVWEKVKDKWFKRFPSKEREIEFF</sequence>
<dbReference type="GeneID" id="13282534"/>
<dbReference type="EMBL" id="FP929135">
    <property type="protein sequence ID" value="CBX99160.1"/>
    <property type="molecule type" value="Genomic_DNA"/>
</dbReference>
<name>E5A6B5_LEPMJ</name>
<keyword evidence="2" id="KW-1185">Reference proteome</keyword>
<organism evidence="1 2">
    <name type="scientific">Leptosphaeria maculans (strain JN3 / isolate v23.1.3 / race Av1-4-5-6-7-8)</name>
    <name type="common">Blackleg fungus</name>
    <name type="synonym">Phoma lingam</name>
    <dbReference type="NCBI Taxonomy" id="985895"/>
    <lineage>
        <taxon>Eukaryota</taxon>
        <taxon>Fungi</taxon>
        <taxon>Dikarya</taxon>
        <taxon>Ascomycota</taxon>
        <taxon>Pezizomycotina</taxon>
        <taxon>Dothideomycetes</taxon>
        <taxon>Pleosporomycetidae</taxon>
        <taxon>Pleosporales</taxon>
        <taxon>Pleosporineae</taxon>
        <taxon>Leptosphaeriaceae</taxon>
        <taxon>Plenodomus</taxon>
        <taxon>Plenodomus lingam/Leptosphaeria maculans species complex</taxon>
    </lineage>
</organism>
<dbReference type="Proteomes" id="UP000002668">
    <property type="component" value="Genome"/>
</dbReference>
<dbReference type="InParanoid" id="E5A6B5"/>